<keyword evidence="2" id="KW-1185">Reference proteome</keyword>
<dbReference type="RefSeq" id="WP_019235428.1">
    <property type="nucleotide sequence ID" value="NZ_CAAAHR010000065.1"/>
</dbReference>
<comment type="caution">
    <text evidence="1">The sequence shown here is derived from an EMBL/GenBank/DDBJ whole genome shotgun (WGS) entry which is preliminary data.</text>
</comment>
<protein>
    <submittedName>
        <fullName evidence="1">Uncharacterized protein</fullName>
    </submittedName>
</protein>
<gene>
    <name evidence="1" type="ORF">A6J39_013720</name>
</gene>
<reference evidence="1" key="1">
    <citation type="submission" date="2017-12" db="EMBL/GenBank/DDBJ databases">
        <title>FDA dAtabase for Regulatory Grade micrObial Sequences (FDA-ARGOS): Supporting development and validation of Infectious Disease Dx tests.</title>
        <authorList>
            <person name="Kerrigan L."/>
            <person name="Tallon L.J."/>
            <person name="Sadzewicz L."/>
            <person name="Sengamalay N."/>
            <person name="Ott S."/>
            <person name="Godinez A."/>
            <person name="Nagaraj S."/>
            <person name="Vavikolanu K."/>
            <person name="Vyas G."/>
            <person name="Nadendla S."/>
            <person name="Aluvathingal J."/>
            <person name="Sichtig H."/>
        </authorList>
    </citation>
    <scope>NUCLEOTIDE SEQUENCE [LARGE SCALE GENOMIC DNA]</scope>
    <source>
        <strain evidence="1">FDAARGOS_200</strain>
    </source>
</reference>
<accession>A0AAX0WUY9</accession>
<proteinExistence type="predicted"/>
<organism evidence="1 2">
    <name type="scientific">Legionella anisa</name>
    <dbReference type="NCBI Taxonomy" id="28082"/>
    <lineage>
        <taxon>Bacteria</taxon>
        <taxon>Pseudomonadati</taxon>
        <taxon>Pseudomonadota</taxon>
        <taxon>Gammaproteobacteria</taxon>
        <taxon>Legionellales</taxon>
        <taxon>Legionellaceae</taxon>
        <taxon>Legionella</taxon>
    </lineage>
</organism>
<evidence type="ECO:0000313" key="1">
    <source>
        <dbReference type="EMBL" id="PNL62189.1"/>
    </source>
</evidence>
<name>A0AAX0WUY9_9GAMM</name>
<dbReference type="Proteomes" id="UP000192511">
    <property type="component" value="Unassembled WGS sequence"/>
</dbReference>
<sequence>MKENELVCEKSLTKIFENGLNSQEKISGETVVNATELVIQAIVAMDVDEEYKKAIAEACIEAASLIDPERCVNKASIVETFQSNLERELANLSRSIFTLR</sequence>
<dbReference type="GeneID" id="98065450"/>
<dbReference type="EMBL" id="NBTX02000004">
    <property type="protein sequence ID" value="PNL62189.1"/>
    <property type="molecule type" value="Genomic_DNA"/>
</dbReference>
<evidence type="ECO:0000313" key="2">
    <source>
        <dbReference type="Proteomes" id="UP000192511"/>
    </source>
</evidence>
<dbReference type="AlphaFoldDB" id="A0AAX0WUY9"/>